<accession>A0A1M6W1J6</accession>
<dbReference type="InterPro" id="IPR032183">
    <property type="entry name" value="PKD-like"/>
</dbReference>
<organism evidence="1 2">
    <name type="scientific">Chitinophaga jiangningensis</name>
    <dbReference type="NCBI Taxonomy" id="1419482"/>
    <lineage>
        <taxon>Bacteria</taxon>
        <taxon>Pseudomonadati</taxon>
        <taxon>Bacteroidota</taxon>
        <taxon>Chitinophagia</taxon>
        <taxon>Chitinophagales</taxon>
        <taxon>Chitinophagaceae</taxon>
        <taxon>Chitinophaga</taxon>
    </lineage>
</organism>
<dbReference type="AlphaFoldDB" id="A0A1M6W1J6"/>
<protein>
    <submittedName>
        <fullName evidence="1">PKD-like family protein</fullName>
    </submittedName>
</protein>
<evidence type="ECO:0000313" key="2">
    <source>
        <dbReference type="Proteomes" id="UP000184420"/>
    </source>
</evidence>
<dbReference type="PROSITE" id="PS51257">
    <property type="entry name" value="PROKAR_LIPOPROTEIN"/>
    <property type="match status" value="1"/>
</dbReference>
<dbReference type="Pfam" id="PF16407">
    <property type="entry name" value="PKD_2"/>
    <property type="match status" value="1"/>
</dbReference>
<keyword evidence="2" id="KW-1185">Reference proteome</keyword>
<gene>
    <name evidence="1" type="ORF">SAMN05444266_101449</name>
</gene>
<dbReference type="RefSeq" id="WP_073077567.1">
    <property type="nucleotide sequence ID" value="NZ_FRBL01000001.1"/>
</dbReference>
<name>A0A1M6W1J6_9BACT</name>
<dbReference type="EMBL" id="FRBL01000001">
    <property type="protein sequence ID" value="SHK87632.1"/>
    <property type="molecule type" value="Genomic_DNA"/>
</dbReference>
<dbReference type="OrthoDB" id="1095195at2"/>
<dbReference type="Proteomes" id="UP000184420">
    <property type="component" value="Unassembled WGS sequence"/>
</dbReference>
<dbReference type="STRING" id="1419482.SAMN05444266_101449"/>
<sequence>MHRPIKIFSFIAIIAVALISGCRKDLGNYSYHDINNGTISGIEPLYNARQGSQLKINPVLDFTLEKDTSKYSYEWFSLDGVVNPIIRTVISRSLNLDWTVSLPAKDAQYKLYLKVTEKSTGQSWNTYTMLKVSTNIADGWAVLNDVSGVARLDFLNYLPATDSFEYYRDILASQQSIVLKGKPVNVSFWYRRNAFTSAYSKTLTVSTDVTTTFFNTTNNKFSDYTDITKSVSTYNTPPYYSLGVQTSGRVDYIAFMYDNLGNLSYENATQGLPFGNRINRTSDLAPFNISKWFASEMQQVPNYTLMYDTDHKRFMEHRGTNSYSTIAANSNAGQGGTVLFDPAHMDMELLYMTYTQAIDGRIYAVFKDNSGAIFLARIKAANTTFVPLAFDKISDYAPNIANASNFAVDPIEGYLCYNIGSKVYRYTPDRKTNVMIADYGDKTITVFKFHRMVYSLNSDRMKAYASKLMVCSYNAAAPAGSGKMDLYTLPNLDGPVILYRSFTGFDKIVSVSYRE</sequence>
<reference evidence="1 2" key="1">
    <citation type="submission" date="2016-11" db="EMBL/GenBank/DDBJ databases">
        <authorList>
            <person name="Jaros S."/>
            <person name="Januszkiewicz K."/>
            <person name="Wedrychowicz H."/>
        </authorList>
    </citation>
    <scope>NUCLEOTIDE SEQUENCE [LARGE SCALE GENOMIC DNA]</scope>
    <source>
        <strain evidence="1 2">DSM 27406</strain>
    </source>
</reference>
<proteinExistence type="predicted"/>
<evidence type="ECO:0000313" key="1">
    <source>
        <dbReference type="EMBL" id="SHK87632.1"/>
    </source>
</evidence>